<keyword evidence="6" id="KW-1278">Translocase</keyword>
<gene>
    <name evidence="11" type="ORF">C8D89_10890</name>
</gene>
<sequence>MLSIRTDVRGRDGPGAEMSMTTVGPLCHGVGVPPAIEAEGLVKRFGATTALAGASLSAAEGTVLGVLGPNGAGKTTATRVLATLLTPDEGRALVGGHDVLVEPHRVRSLIGLTGQYAGVDEALTGTENLVLIARLLGQRRGAARARAAELLEQFGLTDAGGRAARTYSGGMRRRLDLAASLVGRPRILFLDEPTTGLDPASRNELWGMVRTLTDDGVTVLLTTQYLEEADQLADDIVVIDRGAVVATGTPDDLKARAGAAVLQMRPTAPEQVPIVARVAGEVAGAAPTVEQGTVSVPAGDEALMPAVVRRLDDVGVRLAELTLRRATLDEVFLALTGHRAVTQDDAKEAV</sequence>
<keyword evidence="3" id="KW-1003">Cell membrane</keyword>
<evidence type="ECO:0000256" key="9">
    <source>
        <dbReference type="ARBA" id="ARBA00049985"/>
    </source>
</evidence>
<evidence type="ECO:0000256" key="1">
    <source>
        <dbReference type="ARBA" id="ARBA00004413"/>
    </source>
</evidence>
<dbReference type="GO" id="GO:1900753">
    <property type="term" value="P:doxorubicin transport"/>
    <property type="evidence" value="ECO:0007669"/>
    <property type="project" value="InterPro"/>
</dbReference>
<comment type="similarity">
    <text evidence="9">Belongs to the ABC transporter superfamily. Drug exporter-1 (DrugE1) (TC 3.A.1.105) family.</text>
</comment>
<dbReference type="PANTHER" id="PTHR42711:SF19">
    <property type="entry name" value="DOXORUBICIN RESISTANCE ATP-BINDING PROTEIN DRRA"/>
    <property type="match status" value="1"/>
</dbReference>
<name>A0A2U1F8G9_9PSEU</name>
<proteinExistence type="inferred from homology"/>
<keyword evidence="5 11" id="KW-0067">ATP-binding</keyword>
<dbReference type="SMART" id="SM00382">
    <property type="entry name" value="AAA"/>
    <property type="match status" value="1"/>
</dbReference>
<reference evidence="11 12" key="1">
    <citation type="submission" date="2018-04" db="EMBL/GenBank/DDBJ databases">
        <title>Genomic Encyclopedia of Type Strains, Phase IV (KMG-IV): sequencing the most valuable type-strain genomes for metagenomic binning, comparative biology and taxonomic classification.</title>
        <authorList>
            <person name="Goeker M."/>
        </authorList>
    </citation>
    <scope>NUCLEOTIDE SEQUENCE [LARGE SCALE GENOMIC DNA]</scope>
    <source>
        <strain evidence="11 12">DSM 45771</strain>
    </source>
</reference>
<dbReference type="GO" id="GO:0016887">
    <property type="term" value="F:ATP hydrolysis activity"/>
    <property type="evidence" value="ECO:0007669"/>
    <property type="project" value="InterPro"/>
</dbReference>
<dbReference type="InterPro" id="IPR050763">
    <property type="entry name" value="ABC_transporter_ATP-binding"/>
</dbReference>
<dbReference type="Proteomes" id="UP000245639">
    <property type="component" value="Unassembled WGS sequence"/>
</dbReference>
<keyword evidence="12" id="KW-1185">Reference proteome</keyword>
<evidence type="ECO:0000313" key="11">
    <source>
        <dbReference type="EMBL" id="PVZ08493.1"/>
    </source>
</evidence>
<dbReference type="InterPro" id="IPR003593">
    <property type="entry name" value="AAA+_ATPase"/>
</dbReference>
<evidence type="ECO:0000256" key="6">
    <source>
        <dbReference type="ARBA" id="ARBA00022967"/>
    </source>
</evidence>
<keyword evidence="8" id="KW-0046">Antibiotic resistance</keyword>
<dbReference type="GO" id="GO:0043215">
    <property type="term" value="P:daunorubicin transport"/>
    <property type="evidence" value="ECO:0007669"/>
    <property type="project" value="InterPro"/>
</dbReference>
<evidence type="ECO:0000256" key="3">
    <source>
        <dbReference type="ARBA" id="ARBA00022475"/>
    </source>
</evidence>
<dbReference type="Pfam" id="PF00005">
    <property type="entry name" value="ABC_tran"/>
    <property type="match status" value="1"/>
</dbReference>
<feature type="domain" description="ABC transporter" evidence="10">
    <location>
        <begin position="36"/>
        <end position="266"/>
    </location>
</feature>
<keyword evidence="7" id="KW-0472">Membrane</keyword>
<dbReference type="GO" id="GO:0005886">
    <property type="term" value="C:plasma membrane"/>
    <property type="evidence" value="ECO:0007669"/>
    <property type="project" value="UniProtKB-SubCell"/>
</dbReference>
<evidence type="ECO:0000256" key="5">
    <source>
        <dbReference type="ARBA" id="ARBA00022840"/>
    </source>
</evidence>
<accession>A0A2U1F8G9</accession>
<comment type="caution">
    <text evidence="11">The sequence shown here is derived from an EMBL/GenBank/DDBJ whole genome shotgun (WGS) entry which is preliminary data.</text>
</comment>
<dbReference type="GO" id="GO:0046677">
    <property type="term" value="P:response to antibiotic"/>
    <property type="evidence" value="ECO:0007669"/>
    <property type="project" value="UniProtKB-KW"/>
</dbReference>
<evidence type="ECO:0000256" key="4">
    <source>
        <dbReference type="ARBA" id="ARBA00022741"/>
    </source>
</evidence>
<evidence type="ECO:0000259" key="10">
    <source>
        <dbReference type="PROSITE" id="PS50893"/>
    </source>
</evidence>
<keyword evidence="2" id="KW-0813">Transport</keyword>
<protein>
    <submittedName>
        <fullName evidence="11">Oleandomycin transport system ATP-binding protein</fullName>
    </submittedName>
</protein>
<dbReference type="GO" id="GO:0005524">
    <property type="term" value="F:ATP binding"/>
    <property type="evidence" value="ECO:0007669"/>
    <property type="project" value="UniProtKB-KW"/>
</dbReference>
<dbReference type="InterPro" id="IPR027417">
    <property type="entry name" value="P-loop_NTPase"/>
</dbReference>
<dbReference type="PROSITE" id="PS50893">
    <property type="entry name" value="ABC_TRANSPORTER_2"/>
    <property type="match status" value="1"/>
</dbReference>
<dbReference type="InterPro" id="IPR005894">
    <property type="entry name" value="DrrA"/>
</dbReference>
<comment type="subcellular location">
    <subcellularLocation>
        <location evidence="1">Cell membrane</location>
        <topology evidence="1">Peripheral membrane protein</topology>
        <orientation evidence="1">Cytoplasmic side</orientation>
    </subcellularLocation>
</comment>
<dbReference type="PROSITE" id="PS00211">
    <property type="entry name" value="ABC_TRANSPORTER_1"/>
    <property type="match status" value="1"/>
</dbReference>
<dbReference type="PANTHER" id="PTHR42711">
    <property type="entry name" value="ABC TRANSPORTER ATP-BINDING PROTEIN"/>
    <property type="match status" value="1"/>
</dbReference>
<dbReference type="InterPro" id="IPR017871">
    <property type="entry name" value="ABC_transporter-like_CS"/>
</dbReference>
<keyword evidence="4" id="KW-0547">Nucleotide-binding</keyword>
<evidence type="ECO:0000256" key="8">
    <source>
        <dbReference type="ARBA" id="ARBA00023251"/>
    </source>
</evidence>
<dbReference type="AlphaFoldDB" id="A0A2U1F8G9"/>
<evidence type="ECO:0000313" key="12">
    <source>
        <dbReference type="Proteomes" id="UP000245639"/>
    </source>
</evidence>
<dbReference type="EMBL" id="QEKW01000008">
    <property type="protein sequence ID" value="PVZ08493.1"/>
    <property type="molecule type" value="Genomic_DNA"/>
</dbReference>
<dbReference type="NCBIfam" id="TIGR01188">
    <property type="entry name" value="drrA"/>
    <property type="match status" value="1"/>
</dbReference>
<organism evidence="11 12">
    <name type="scientific">Actinomycetospora cinnamomea</name>
    <dbReference type="NCBI Taxonomy" id="663609"/>
    <lineage>
        <taxon>Bacteria</taxon>
        <taxon>Bacillati</taxon>
        <taxon>Actinomycetota</taxon>
        <taxon>Actinomycetes</taxon>
        <taxon>Pseudonocardiales</taxon>
        <taxon>Pseudonocardiaceae</taxon>
        <taxon>Actinomycetospora</taxon>
    </lineage>
</organism>
<dbReference type="Gene3D" id="3.40.50.300">
    <property type="entry name" value="P-loop containing nucleotide triphosphate hydrolases"/>
    <property type="match status" value="1"/>
</dbReference>
<dbReference type="InterPro" id="IPR003439">
    <property type="entry name" value="ABC_transporter-like_ATP-bd"/>
</dbReference>
<evidence type="ECO:0000256" key="7">
    <source>
        <dbReference type="ARBA" id="ARBA00023136"/>
    </source>
</evidence>
<evidence type="ECO:0000256" key="2">
    <source>
        <dbReference type="ARBA" id="ARBA00022448"/>
    </source>
</evidence>
<dbReference type="SUPFAM" id="SSF52540">
    <property type="entry name" value="P-loop containing nucleoside triphosphate hydrolases"/>
    <property type="match status" value="1"/>
</dbReference>